<name>A0ABW9QZ85_9ACTN</name>
<gene>
    <name evidence="1" type="ORF">GHK86_20955</name>
</gene>
<keyword evidence="2" id="KW-1185">Reference proteome</keyword>
<accession>A0ABW9QZ85</accession>
<comment type="caution">
    <text evidence="1">The sequence shown here is derived from an EMBL/GenBank/DDBJ whole genome shotgun (WGS) entry which is preliminary data.</text>
</comment>
<proteinExistence type="predicted"/>
<dbReference type="Proteomes" id="UP000437736">
    <property type="component" value="Unassembled WGS sequence"/>
</dbReference>
<feature type="non-terminal residue" evidence="1">
    <location>
        <position position="72"/>
    </location>
</feature>
<reference evidence="1 2" key="1">
    <citation type="submission" date="2019-11" db="EMBL/GenBank/DDBJ databases">
        <title>Acidiferrimicrobium australis gen. nov., sp. nov., an acidophilic and obligately heterotrophic, member of the Actinobacteria that catalyses dissimilatory oxido- reduction of iron isolated from metal-rich acidic water in Chile.</title>
        <authorList>
            <person name="Gonzalez D."/>
            <person name="Huber K."/>
            <person name="Hedrich S."/>
            <person name="Rojas-Villalobos C."/>
            <person name="Quatrini R."/>
            <person name="Dinamarca M.A."/>
            <person name="Schwarz A."/>
            <person name="Canales C."/>
            <person name="Nancucheo I."/>
        </authorList>
    </citation>
    <scope>NUCLEOTIDE SEQUENCE [LARGE SCALE GENOMIC DNA]</scope>
    <source>
        <strain evidence="1 2">USS-CCA1</strain>
    </source>
</reference>
<evidence type="ECO:0000313" key="1">
    <source>
        <dbReference type="EMBL" id="MST35189.1"/>
    </source>
</evidence>
<dbReference type="EMBL" id="WJHE01001502">
    <property type="protein sequence ID" value="MST35189.1"/>
    <property type="molecule type" value="Genomic_DNA"/>
</dbReference>
<sequence>MEDVLAASRFGAPEVHHLPGIPDLVRDADSVLAGYLSMSWAAPHLFGERLAAFTREARALLAACSPDGVFWD</sequence>
<organism evidence="1 2">
    <name type="scientific">Acidiferrimicrobium australe</name>
    <dbReference type="NCBI Taxonomy" id="2664430"/>
    <lineage>
        <taxon>Bacteria</taxon>
        <taxon>Bacillati</taxon>
        <taxon>Actinomycetota</taxon>
        <taxon>Acidimicrobiia</taxon>
        <taxon>Acidimicrobiales</taxon>
        <taxon>Acidimicrobiaceae</taxon>
        <taxon>Acidiferrimicrobium</taxon>
    </lineage>
</organism>
<protein>
    <submittedName>
        <fullName evidence="1">Uncharacterized protein</fullName>
    </submittedName>
</protein>
<evidence type="ECO:0000313" key="2">
    <source>
        <dbReference type="Proteomes" id="UP000437736"/>
    </source>
</evidence>